<dbReference type="PANTHER" id="PTHR30613:SF1">
    <property type="entry name" value="DUF1479 DOMAIN PROTEIN (AFU_ORTHOLOGUE AFUA_5G09280)"/>
    <property type="match status" value="1"/>
</dbReference>
<dbReference type="InterPro" id="IPR027443">
    <property type="entry name" value="IPNS-like_sf"/>
</dbReference>
<keyword evidence="2" id="KW-0472">Membrane</keyword>
<dbReference type="Gene3D" id="2.60.120.330">
    <property type="entry name" value="B-lactam Antibiotic, Isopenicillin N Synthase, Chain"/>
    <property type="match status" value="1"/>
</dbReference>
<feature type="transmembrane region" description="Helical" evidence="2">
    <location>
        <begin position="950"/>
        <end position="970"/>
    </location>
</feature>
<evidence type="ECO:0008006" key="5">
    <source>
        <dbReference type="Google" id="ProtNLM"/>
    </source>
</evidence>
<keyword evidence="2" id="KW-1133">Transmembrane helix</keyword>
<reference evidence="3" key="1">
    <citation type="submission" date="2023-01" db="EMBL/GenBank/DDBJ databases">
        <title>Colletotrichum chrysophilum M932 genome sequence.</title>
        <authorList>
            <person name="Baroncelli R."/>
        </authorList>
    </citation>
    <scope>NUCLEOTIDE SEQUENCE</scope>
    <source>
        <strain evidence="3">M932</strain>
    </source>
</reference>
<dbReference type="SUPFAM" id="SSF51197">
    <property type="entry name" value="Clavaminate synthase-like"/>
    <property type="match status" value="1"/>
</dbReference>
<name>A0AAD9A7J8_9PEZI</name>
<dbReference type="InterPro" id="IPR010856">
    <property type="entry name" value="Gig2-like"/>
</dbReference>
<dbReference type="Pfam" id="PF07350">
    <property type="entry name" value="Gig2-like"/>
    <property type="match status" value="1"/>
</dbReference>
<evidence type="ECO:0000256" key="1">
    <source>
        <dbReference type="SAM" id="MobiDB-lite"/>
    </source>
</evidence>
<dbReference type="PANTHER" id="PTHR30613">
    <property type="entry name" value="UNCHARACTERIZED PROTEIN YBIU-RELATED"/>
    <property type="match status" value="1"/>
</dbReference>
<dbReference type="Proteomes" id="UP001243330">
    <property type="component" value="Unassembled WGS sequence"/>
</dbReference>
<feature type="compositionally biased region" description="Low complexity" evidence="1">
    <location>
        <begin position="309"/>
        <end position="333"/>
    </location>
</feature>
<gene>
    <name evidence="3" type="ORF">CCHR01_14759</name>
</gene>
<feature type="region of interest" description="Disordered" evidence="1">
    <location>
        <begin position="214"/>
        <end position="245"/>
    </location>
</feature>
<feature type="transmembrane region" description="Helical" evidence="2">
    <location>
        <begin position="1023"/>
        <end position="1046"/>
    </location>
</feature>
<accession>A0AAD9A7J8</accession>
<evidence type="ECO:0000256" key="2">
    <source>
        <dbReference type="SAM" id="Phobius"/>
    </source>
</evidence>
<dbReference type="EMBL" id="JAQOWY010000404">
    <property type="protein sequence ID" value="KAK1842607.1"/>
    <property type="molecule type" value="Genomic_DNA"/>
</dbReference>
<protein>
    <recommendedName>
        <fullName evidence="5">DUF1479 domain-containing protein</fullName>
    </recommendedName>
</protein>
<feature type="transmembrane region" description="Helical" evidence="2">
    <location>
        <begin position="886"/>
        <end position="906"/>
    </location>
</feature>
<feature type="transmembrane region" description="Helical" evidence="2">
    <location>
        <begin position="1058"/>
        <end position="1083"/>
    </location>
</feature>
<evidence type="ECO:0000313" key="4">
    <source>
        <dbReference type="Proteomes" id="UP001243330"/>
    </source>
</evidence>
<evidence type="ECO:0000313" key="3">
    <source>
        <dbReference type="EMBL" id="KAK1842607.1"/>
    </source>
</evidence>
<comment type="caution">
    <text evidence="3">The sequence shown here is derived from an EMBL/GenBank/DDBJ whole genome shotgun (WGS) entry which is preliminary data.</text>
</comment>
<feature type="transmembrane region" description="Helical" evidence="2">
    <location>
        <begin position="1575"/>
        <end position="1600"/>
    </location>
</feature>
<feature type="region of interest" description="Disordered" evidence="1">
    <location>
        <begin position="308"/>
        <end position="335"/>
    </location>
</feature>
<sequence length="1690" mass="186963">MSSSKLVSADKVTNKEFAELLANYEPLIDSISASKGAKSGQKTLQELDQFRFVEAPALFSQEAPKRSMNHDDVKVLVDWKLRHGKFRPTLMKLVSSNDSSAAEKTVKEGVEAYQGVSDLSASLNILTRLKGIGPATASLLLAVHYPEQVLFFSDEAYYWLCNKGQKASLKYNMKEYESLNAEARKLMKRLDVSAMDIEKVAYVLLKQEGTASVAKTSSSPKVTKDEPKGTTKAAHSRGGYTQYGTVEPVDLPGQLRGACISSWRVSRRSQQSTISSSGARFFSGTRDLQDPGSQTAGAETTVTPVHIQSIHTTTSTPTIRRSSATSCATPSSSHTMDDELFEGQAQFGAAGDMPPPQPPDFSSMPYSSNLFSQYISPFDTPSLLWSQSFPPAMDNRLGGFMRADEIFSENGGPIPLPPRFAQIKRSLIAGKETAIVDSWNRLLVALRAEIALIGVTKSDIIPTINFSELKDHARVSEFAAKLRRRGGAVIRNVIPPDQAQDWREETETYLADNPETRGWPTRDPHLFGIYWSPAQIKGRAHPNVLAAQRFLMGLWRSRNPNASVAVDLPVAYADRLRIRAPGDEFWHLNAHVDGGSVERWESDGYGNAGTYQRIWDGKWEDYDPWECSTRLKVTSDLYNGAGSCSMFRMFQGWLSMSDINPADGTLLLCPMLQLATAYFLLRPFFSPLNPSPEAANFLARENWSLDFMQTSIIQGAVPSYTQELNASLHPHLQFDKSLVRIPPVRPGDYVVWHPDMVYGVDRVPPSALPATIMYIPACPLTQTNALYLARQRKAFLLGQPSPDFGGGRGEISHLGRPGVQEVSDAGGEDGLRAMGLLPWEDREGRSPTVKALVGMANAILFPDQAVQQPHLRIWQLPLPCTNSGHVIFFGSILLDACIPIIWRLVVRVFDGFRGRWRPILRAVGLGIVAFIGEDKPEPPKVLMSQSRAVAVSRCAIHILPTAVSLFLISFNLQGYFIGSELQGNKDQDDVKSGVLQLAAKIQVPAFVSRDSVHSSDLTDPQELLIVSSLGTIIFHVLPDFWGAIFCPSSEPRSYIKRLALLALIGISGLIAVMAGPAAAVLMLPAQRDFDIGGGVYWANGGDAELWPKVLDAEYYSSWNCSSLQNQLEQHQCPAAGFSTLHSHYLANTARPRTHVDYQITTGLISKSIYVQPSAAYMSDTWAFTAHGPSARVHDLMRFLHLRSLDFLHRRQARTPLGLTNLKFSSKQRYTLETQIPAARTVCVSNGVVDYGVPGKLTLPFLDLSVSDRARRPDNDSGLWKHPSMDDGYHYLDVFQDVREHISKRGMMEANATLVNETSIFHLRKRIVAVPIDIWNGEAASSLGLVIFVKAEGVNFLAGTTNLLTCSIDTRWVKAKTFIEMSPSSGVIEHDFSNGRVYSNIEVELDTRLNRPLWRVPLKAPSANSTREGIIRLKPSWYQSLHPPVYDTPNGLAGNISEGRYRTTLERILDLSFHNDVMDPVSIQERIVTTIVEALSRCGSIPNSDSSRFLEPLQRWRVGDTLSPPDETAARALVKRGKPAENFLLPKSVAGSNELGSARMIVEAHYGGYAMMTSGWFGYFCIFILMAHAVMAITHLLVCIYSRRTGHAWSSILEFIALSYKSNPPPEHILSNTCAGVTSFKTVGSMAWVEETQETVGLRKVSGEGLSLKITDRHERRPDGLRPTKGKRYNE</sequence>
<proteinExistence type="predicted"/>
<keyword evidence="2" id="KW-0812">Transmembrane</keyword>
<organism evidence="3 4">
    <name type="scientific">Colletotrichum chrysophilum</name>
    <dbReference type="NCBI Taxonomy" id="1836956"/>
    <lineage>
        <taxon>Eukaryota</taxon>
        <taxon>Fungi</taxon>
        <taxon>Dikarya</taxon>
        <taxon>Ascomycota</taxon>
        <taxon>Pezizomycotina</taxon>
        <taxon>Sordariomycetes</taxon>
        <taxon>Hypocreomycetidae</taxon>
        <taxon>Glomerellales</taxon>
        <taxon>Glomerellaceae</taxon>
        <taxon>Colletotrichum</taxon>
        <taxon>Colletotrichum gloeosporioides species complex</taxon>
    </lineage>
</organism>
<keyword evidence="4" id="KW-1185">Reference proteome</keyword>